<dbReference type="PANTHER" id="PTHR34989:SF1">
    <property type="entry name" value="PROTEIN HDED"/>
    <property type="match status" value="1"/>
</dbReference>
<accession>A0ABY5RPY0</accession>
<name>A0ABY5RPY0_9HYPH</name>
<evidence type="ECO:0000313" key="3">
    <source>
        <dbReference type="Proteomes" id="UP001017257"/>
    </source>
</evidence>
<feature type="transmembrane region" description="Helical" evidence="1">
    <location>
        <begin position="26"/>
        <end position="45"/>
    </location>
</feature>
<keyword evidence="3" id="KW-1185">Reference proteome</keyword>
<dbReference type="InterPro" id="IPR005325">
    <property type="entry name" value="DUF308_memb"/>
</dbReference>
<evidence type="ECO:0000256" key="1">
    <source>
        <dbReference type="SAM" id="Phobius"/>
    </source>
</evidence>
<proteinExistence type="predicted"/>
<feature type="transmembrane region" description="Helical" evidence="1">
    <location>
        <begin position="167"/>
        <end position="187"/>
    </location>
</feature>
<sequence length="204" mass="21734">MATGTTGSFNTLDRTHAMSQLLAQNWWALALRGVFAIIFALIAFFSPGATLLSLVWVFAAYMLVDGVFGIVAAVRAASNNQRWGLLILEGILNILVGVVAFIMPGLTVLFFVTLMAVWSLITGVLMIVAAFKLNPTYGRGWLIFSGIVSVLFGVALLLAPLVGAVVLTWWLGAYALVFGISLLVLAFKLKGHKDETGSAAPMAA</sequence>
<gene>
    <name evidence="2" type="ORF">HPT29_021695</name>
</gene>
<dbReference type="RefSeq" id="WP_173948013.1">
    <property type="nucleotide sequence ID" value="NZ_CP102845.1"/>
</dbReference>
<organism evidence="2 3">
    <name type="scientific">Microvirga terrae</name>
    <dbReference type="NCBI Taxonomy" id="2740529"/>
    <lineage>
        <taxon>Bacteria</taxon>
        <taxon>Pseudomonadati</taxon>
        <taxon>Pseudomonadota</taxon>
        <taxon>Alphaproteobacteria</taxon>
        <taxon>Hyphomicrobiales</taxon>
        <taxon>Methylobacteriaceae</taxon>
        <taxon>Microvirga</taxon>
    </lineage>
</organism>
<evidence type="ECO:0000313" key="2">
    <source>
        <dbReference type="EMBL" id="UVF19043.1"/>
    </source>
</evidence>
<feature type="transmembrane region" description="Helical" evidence="1">
    <location>
        <begin position="51"/>
        <end position="71"/>
    </location>
</feature>
<keyword evidence="1" id="KW-0812">Transmembrane</keyword>
<reference evidence="2" key="1">
    <citation type="submission" date="2022-08" db="EMBL/GenBank/DDBJ databases">
        <title>Microvirga terrae sp. nov., isolated from soil.</title>
        <authorList>
            <person name="Kim K.H."/>
            <person name="Seo Y.L."/>
            <person name="Kim J.M."/>
            <person name="Lee J.K."/>
            <person name="Han D.M."/>
            <person name="Jeon C.O."/>
        </authorList>
    </citation>
    <scope>NUCLEOTIDE SEQUENCE</scope>
    <source>
        <strain evidence="2">R24</strain>
    </source>
</reference>
<dbReference type="EMBL" id="CP102845">
    <property type="protein sequence ID" value="UVF19043.1"/>
    <property type="molecule type" value="Genomic_DNA"/>
</dbReference>
<keyword evidence="1" id="KW-1133">Transmembrane helix</keyword>
<protein>
    <submittedName>
        <fullName evidence="2">HdeD family acid-resistance protein</fullName>
    </submittedName>
</protein>
<feature type="transmembrane region" description="Helical" evidence="1">
    <location>
        <begin position="141"/>
        <end position="161"/>
    </location>
</feature>
<dbReference type="InterPro" id="IPR052712">
    <property type="entry name" value="Acid_resist_chaperone_HdeD"/>
</dbReference>
<keyword evidence="1" id="KW-0472">Membrane</keyword>
<dbReference type="Pfam" id="PF03729">
    <property type="entry name" value="DUF308"/>
    <property type="match status" value="1"/>
</dbReference>
<feature type="transmembrane region" description="Helical" evidence="1">
    <location>
        <begin position="83"/>
        <end position="102"/>
    </location>
</feature>
<feature type="transmembrane region" description="Helical" evidence="1">
    <location>
        <begin position="108"/>
        <end position="129"/>
    </location>
</feature>
<dbReference type="Proteomes" id="UP001017257">
    <property type="component" value="Chromosome"/>
</dbReference>
<dbReference type="PANTHER" id="PTHR34989">
    <property type="entry name" value="PROTEIN HDED"/>
    <property type="match status" value="1"/>
</dbReference>